<reference evidence="4" key="1">
    <citation type="journal article" date="2019" name="Int. J. Syst. Evol. Microbiol.">
        <title>The Global Catalogue of Microorganisms (GCM) 10K type strain sequencing project: providing services to taxonomists for standard genome sequencing and annotation.</title>
        <authorList>
            <consortium name="The Broad Institute Genomics Platform"/>
            <consortium name="The Broad Institute Genome Sequencing Center for Infectious Disease"/>
            <person name="Wu L."/>
            <person name="Ma J."/>
        </authorList>
    </citation>
    <scope>NUCLEOTIDE SEQUENCE [LARGE SCALE GENOMIC DNA]</scope>
    <source>
        <strain evidence="4">JCM 31486</strain>
    </source>
</reference>
<organism evidence="3 4">
    <name type="scientific">Kibdelosporangium lantanae</name>
    <dbReference type="NCBI Taxonomy" id="1497396"/>
    <lineage>
        <taxon>Bacteria</taxon>
        <taxon>Bacillati</taxon>
        <taxon>Actinomycetota</taxon>
        <taxon>Actinomycetes</taxon>
        <taxon>Pseudonocardiales</taxon>
        <taxon>Pseudonocardiaceae</taxon>
        <taxon>Kibdelosporangium</taxon>
    </lineage>
</organism>
<dbReference type="InterPro" id="IPR007278">
    <property type="entry name" value="DUF397"/>
</dbReference>
<evidence type="ECO:0000259" key="2">
    <source>
        <dbReference type="Pfam" id="PF04149"/>
    </source>
</evidence>
<comment type="caution">
    <text evidence="3">The sequence shown here is derived from an EMBL/GenBank/DDBJ whole genome shotgun (WGS) entry which is preliminary data.</text>
</comment>
<name>A0ABW3M4X4_9PSEU</name>
<proteinExistence type="predicted"/>
<protein>
    <submittedName>
        <fullName evidence="3">DUF397 domain-containing protein</fullName>
    </submittedName>
</protein>
<sequence>MLHRRSEKVIENPARRYAAPAEIPRVGSWTGAGAARSRAHRRCRPPSSGPDPRAAWSSREPQEDTVGQPQVVEVDAAGLVWVKSSASTTTNQSCVETARDAESVLVRDSNDRTGPRLSYPIASWKLLISIL</sequence>
<evidence type="ECO:0000256" key="1">
    <source>
        <dbReference type="SAM" id="MobiDB-lite"/>
    </source>
</evidence>
<accession>A0ABW3M4X4</accession>
<evidence type="ECO:0000313" key="3">
    <source>
        <dbReference type="EMBL" id="MFD1045342.1"/>
    </source>
</evidence>
<dbReference type="Pfam" id="PF04149">
    <property type="entry name" value="DUF397"/>
    <property type="match status" value="1"/>
</dbReference>
<feature type="domain" description="DUF397" evidence="2">
    <location>
        <begin position="80"/>
        <end position="127"/>
    </location>
</feature>
<keyword evidence="4" id="KW-1185">Reference proteome</keyword>
<gene>
    <name evidence="3" type="ORF">ACFQ1S_06955</name>
</gene>
<dbReference type="Proteomes" id="UP001597045">
    <property type="component" value="Unassembled WGS sequence"/>
</dbReference>
<feature type="region of interest" description="Disordered" evidence="1">
    <location>
        <begin position="23"/>
        <end position="68"/>
    </location>
</feature>
<evidence type="ECO:0000313" key="4">
    <source>
        <dbReference type="Proteomes" id="UP001597045"/>
    </source>
</evidence>
<dbReference type="EMBL" id="JBHTIS010000270">
    <property type="protein sequence ID" value="MFD1045342.1"/>
    <property type="molecule type" value="Genomic_DNA"/>
</dbReference>